<dbReference type="Gene3D" id="3.40.33.10">
    <property type="entry name" value="CAP"/>
    <property type="match status" value="1"/>
</dbReference>
<gene>
    <name evidence="3" type="ORF">ACFQO1_00145</name>
</gene>
<reference evidence="4" key="1">
    <citation type="journal article" date="2019" name="Int. J. Syst. Evol. Microbiol.">
        <title>The Global Catalogue of Microorganisms (GCM) 10K type strain sequencing project: providing services to taxonomists for standard genome sequencing and annotation.</title>
        <authorList>
            <consortium name="The Broad Institute Genomics Platform"/>
            <consortium name="The Broad Institute Genome Sequencing Center for Infectious Disease"/>
            <person name="Wu L."/>
            <person name="Ma J."/>
        </authorList>
    </citation>
    <scope>NUCLEOTIDE SEQUENCE [LARGE SCALE GENOMIC DNA]</scope>
    <source>
        <strain evidence="4">CGMCC 1.16306</strain>
    </source>
</reference>
<keyword evidence="1" id="KW-0732">Signal</keyword>
<dbReference type="Pfam" id="PF00188">
    <property type="entry name" value="CAP"/>
    <property type="match status" value="1"/>
</dbReference>
<organism evidence="3 4">
    <name type="scientific">Jejudonia soesokkakensis</name>
    <dbReference type="NCBI Taxonomy" id="1323432"/>
    <lineage>
        <taxon>Bacteria</taxon>
        <taxon>Pseudomonadati</taxon>
        <taxon>Bacteroidota</taxon>
        <taxon>Flavobacteriia</taxon>
        <taxon>Flavobacteriales</taxon>
        <taxon>Flavobacteriaceae</taxon>
        <taxon>Jejudonia</taxon>
    </lineage>
</organism>
<dbReference type="RefSeq" id="WP_380215482.1">
    <property type="nucleotide sequence ID" value="NZ_JBHTBN010000001.1"/>
</dbReference>
<evidence type="ECO:0000259" key="2">
    <source>
        <dbReference type="Pfam" id="PF00188"/>
    </source>
</evidence>
<dbReference type="PROSITE" id="PS51257">
    <property type="entry name" value="PROKAR_LIPOPROTEIN"/>
    <property type="match status" value="1"/>
</dbReference>
<evidence type="ECO:0000313" key="4">
    <source>
        <dbReference type="Proteomes" id="UP001596415"/>
    </source>
</evidence>
<dbReference type="SUPFAM" id="SSF55797">
    <property type="entry name" value="PR-1-like"/>
    <property type="match status" value="1"/>
</dbReference>
<proteinExistence type="predicted"/>
<dbReference type="PANTHER" id="PTHR31157">
    <property type="entry name" value="SCP DOMAIN-CONTAINING PROTEIN"/>
    <property type="match status" value="1"/>
</dbReference>
<dbReference type="Proteomes" id="UP001596415">
    <property type="component" value="Unassembled WGS sequence"/>
</dbReference>
<name>A0ABW2MQG1_9FLAO</name>
<comment type="caution">
    <text evidence="3">The sequence shown here is derived from an EMBL/GenBank/DDBJ whole genome shotgun (WGS) entry which is preliminary data.</text>
</comment>
<feature type="signal peptide" evidence="1">
    <location>
        <begin position="1"/>
        <end position="22"/>
    </location>
</feature>
<dbReference type="CDD" id="cd05379">
    <property type="entry name" value="CAP_bacterial"/>
    <property type="match status" value="1"/>
</dbReference>
<dbReference type="PANTHER" id="PTHR31157:SF1">
    <property type="entry name" value="SCP DOMAIN-CONTAINING PROTEIN"/>
    <property type="match status" value="1"/>
</dbReference>
<dbReference type="EMBL" id="JBHTBN010000001">
    <property type="protein sequence ID" value="MFC7356080.1"/>
    <property type="molecule type" value="Genomic_DNA"/>
</dbReference>
<evidence type="ECO:0000313" key="3">
    <source>
        <dbReference type="EMBL" id="MFC7356080.1"/>
    </source>
</evidence>
<accession>A0ABW2MQG1</accession>
<dbReference type="InterPro" id="IPR035940">
    <property type="entry name" value="CAP_sf"/>
</dbReference>
<feature type="domain" description="SCP" evidence="2">
    <location>
        <begin position="54"/>
        <end position="166"/>
    </location>
</feature>
<dbReference type="InterPro" id="IPR014044">
    <property type="entry name" value="CAP_dom"/>
</dbReference>
<sequence>MKLITTSLLAMALLCLTVSCQKDQEPETIQEEVNFSIDLNLANETDWEMANEILTLVNAHRATLNLEPLLRDQQYASAYAVDHTKYMISLSQINHDNFQERSAAMKARGAKIVTENVAYGYNDAASVVHAWLNSPSHRAAIEGPYTHSGFGVMPGNNGAYFFTQLFYKK</sequence>
<feature type="chain" id="PRO_5045103544" evidence="1">
    <location>
        <begin position="23"/>
        <end position="169"/>
    </location>
</feature>
<keyword evidence="4" id="KW-1185">Reference proteome</keyword>
<protein>
    <submittedName>
        <fullName evidence="3">CAP domain-containing protein</fullName>
    </submittedName>
</protein>
<evidence type="ECO:0000256" key="1">
    <source>
        <dbReference type="SAM" id="SignalP"/>
    </source>
</evidence>